<keyword evidence="10 13" id="KW-0239">DNA-directed DNA polymerase</keyword>
<keyword evidence="5 13" id="KW-0963">Cytoplasm</keyword>
<keyword evidence="7 13" id="KW-0548">Nucleotidyltransferase</keyword>
<accession>A0A2K8KWH6</accession>
<reference evidence="15 16" key="1">
    <citation type="journal article" date="2017" name="Environ. Microbiol.">
        <title>Genomic and physiological analyses of 'Reinekea forsetii' reveal a versatile opportunistic lifestyle during spring algae blooms.</title>
        <authorList>
            <person name="Avci B."/>
            <person name="Hahnke R.L."/>
            <person name="Chafee M."/>
            <person name="Fischer T."/>
            <person name="Gruber-Vodicka H."/>
            <person name="Tegetmeyer H.E."/>
            <person name="Harder J."/>
            <person name="Fuchs B.M."/>
            <person name="Amann R.I."/>
            <person name="Teeling H."/>
        </authorList>
    </citation>
    <scope>NUCLEOTIDE SEQUENCE [LARGE SCALE GENOMIC DNA]</scope>
    <source>
        <strain evidence="15 16">Hel1_31_D35</strain>
    </source>
</reference>
<comment type="subcellular location">
    <subcellularLocation>
        <location evidence="1 13">Cytoplasm</location>
    </subcellularLocation>
</comment>
<comment type="similarity">
    <text evidence="2 13">Belongs to the DNA polymerase type-C family. DnaE2 subfamily.</text>
</comment>
<dbReference type="InterPro" id="IPR003141">
    <property type="entry name" value="Pol/His_phosphatase_N"/>
</dbReference>
<dbReference type="NCBIfam" id="TIGR00594">
    <property type="entry name" value="polc"/>
    <property type="match status" value="1"/>
</dbReference>
<dbReference type="EMBL" id="CP011797">
    <property type="protein sequence ID" value="ATX77474.1"/>
    <property type="molecule type" value="Genomic_DNA"/>
</dbReference>
<dbReference type="EC" id="2.7.7.7" evidence="3 13"/>
<dbReference type="PANTHER" id="PTHR32294">
    <property type="entry name" value="DNA POLYMERASE III SUBUNIT ALPHA"/>
    <property type="match status" value="1"/>
</dbReference>
<dbReference type="Proteomes" id="UP000229757">
    <property type="component" value="Chromosome"/>
</dbReference>
<keyword evidence="16" id="KW-1185">Reference proteome</keyword>
<dbReference type="InterPro" id="IPR040982">
    <property type="entry name" value="DNA_pol3_finger"/>
</dbReference>
<keyword evidence="11 13" id="KW-0234">DNA repair</keyword>
<dbReference type="PANTHER" id="PTHR32294:SF4">
    <property type="entry name" value="ERROR-PRONE DNA POLYMERASE"/>
    <property type="match status" value="1"/>
</dbReference>
<keyword evidence="8 13" id="KW-0235">DNA replication</keyword>
<dbReference type="SUPFAM" id="SSF89550">
    <property type="entry name" value="PHP domain-like"/>
    <property type="match status" value="1"/>
</dbReference>
<dbReference type="OrthoDB" id="9803237at2"/>
<dbReference type="InterPro" id="IPR029460">
    <property type="entry name" value="DNAPol_HHH"/>
</dbReference>
<protein>
    <recommendedName>
        <fullName evidence="4 13">Error-prone DNA polymerase</fullName>
        <ecNumber evidence="3 13">2.7.7.7</ecNumber>
    </recommendedName>
</protein>
<dbReference type="Pfam" id="PF02811">
    <property type="entry name" value="PHP"/>
    <property type="match status" value="1"/>
</dbReference>
<dbReference type="GO" id="GO:0003887">
    <property type="term" value="F:DNA-directed DNA polymerase activity"/>
    <property type="evidence" value="ECO:0007669"/>
    <property type="project" value="UniProtKB-UniRule"/>
</dbReference>
<dbReference type="GO" id="GO:0006260">
    <property type="term" value="P:DNA replication"/>
    <property type="evidence" value="ECO:0007669"/>
    <property type="project" value="UniProtKB-KW"/>
</dbReference>
<dbReference type="Gene3D" id="3.20.20.140">
    <property type="entry name" value="Metal-dependent hydrolases"/>
    <property type="match status" value="1"/>
</dbReference>
<dbReference type="RefSeq" id="WP_100257731.1">
    <property type="nucleotide sequence ID" value="NZ_CP011797.1"/>
</dbReference>
<evidence type="ECO:0000256" key="4">
    <source>
        <dbReference type="ARBA" id="ARBA00017273"/>
    </source>
</evidence>
<evidence type="ECO:0000256" key="9">
    <source>
        <dbReference type="ARBA" id="ARBA00022763"/>
    </source>
</evidence>
<keyword evidence="9 13" id="KW-0227">DNA damage</keyword>
<evidence type="ECO:0000256" key="13">
    <source>
        <dbReference type="HAMAP-Rule" id="MF_01902"/>
    </source>
</evidence>
<evidence type="ECO:0000256" key="6">
    <source>
        <dbReference type="ARBA" id="ARBA00022679"/>
    </source>
</evidence>
<dbReference type="CDD" id="cd04485">
    <property type="entry name" value="DnaE_OBF"/>
    <property type="match status" value="1"/>
</dbReference>
<dbReference type="KEGG" id="rfo:REIFOR_02343"/>
<dbReference type="InterPro" id="IPR011708">
    <property type="entry name" value="DNA_pol3_alpha_NTPase_dom"/>
</dbReference>
<evidence type="ECO:0000256" key="10">
    <source>
        <dbReference type="ARBA" id="ARBA00022932"/>
    </source>
</evidence>
<dbReference type="InterPro" id="IPR016195">
    <property type="entry name" value="Pol/histidinol_Pase-like"/>
</dbReference>
<dbReference type="InterPro" id="IPR004805">
    <property type="entry name" value="DnaE2/DnaE/PolC"/>
</dbReference>
<dbReference type="Pfam" id="PF17657">
    <property type="entry name" value="DNA_pol3_finger"/>
    <property type="match status" value="1"/>
</dbReference>
<dbReference type="NCBIfam" id="NF004225">
    <property type="entry name" value="PRK05672.1"/>
    <property type="match status" value="1"/>
</dbReference>
<dbReference type="GO" id="GO:0008408">
    <property type="term" value="F:3'-5' exonuclease activity"/>
    <property type="evidence" value="ECO:0007669"/>
    <property type="project" value="InterPro"/>
</dbReference>
<evidence type="ECO:0000256" key="5">
    <source>
        <dbReference type="ARBA" id="ARBA00022490"/>
    </source>
</evidence>
<dbReference type="GO" id="GO:0006281">
    <property type="term" value="P:DNA repair"/>
    <property type="evidence" value="ECO:0007669"/>
    <property type="project" value="UniProtKB-UniRule"/>
</dbReference>
<proteinExistence type="inferred from homology"/>
<evidence type="ECO:0000313" key="15">
    <source>
        <dbReference type="EMBL" id="ATX77474.1"/>
    </source>
</evidence>
<dbReference type="Pfam" id="PF14579">
    <property type="entry name" value="HHH_6"/>
    <property type="match status" value="1"/>
</dbReference>
<evidence type="ECO:0000256" key="12">
    <source>
        <dbReference type="ARBA" id="ARBA00049244"/>
    </source>
</evidence>
<dbReference type="InterPro" id="IPR004365">
    <property type="entry name" value="NA-bd_OB_tRNA"/>
</dbReference>
<dbReference type="InterPro" id="IPR004013">
    <property type="entry name" value="PHP_dom"/>
</dbReference>
<evidence type="ECO:0000256" key="2">
    <source>
        <dbReference type="ARBA" id="ARBA00007391"/>
    </source>
</evidence>
<evidence type="ECO:0000313" key="16">
    <source>
        <dbReference type="Proteomes" id="UP000229757"/>
    </source>
</evidence>
<evidence type="ECO:0000256" key="7">
    <source>
        <dbReference type="ARBA" id="ARBA00022695"/>
    </source>
</evidence>
<evidence type="ECO:0000259" key="14">
    <source>
        <dbReference type="SMART" id="SM00481"/>
    </source>
</evidence>
<keyword evidence="6 13" id="KW-0808">Transferase</keyword>
<gene>
    <name evidence="13" type="primary">dnaE2</name>
    <name evidence="15" type="ORF">REIFOR_02343</name>
</gene>
<dbReference type="HAMAP" id="MF_01902">
    <property type="entry name" value="DNApol_error_prone"/>
    <property type="match status" value="1"/>
</dbReference>
<feature type="domain" description="Polymerase/histidinol phosphatase N-terminal" evidence="14">
    <location>
        <begin position="9"/>
        <end position="78"/>
    </location>
</feature>
<comment type="catalytic activity">
    <reaction evidence="12 13">
        <text>DNA(n) + a 2'-deoxyribonucleoside 5'-triphosphate = DNA(n+1) + diphosphate</text>
        <dbReference type="Rhea" id="RHEA:22508"/>
        <dbReference type="Rhea" id="RHEA-COMP:17339"/>
        <dbReference type="Rhea" id="RHEA-COMP:17340"/>
        <dbReference type="ChEBI" id="CHEBI:33019"/>
        <dbReference type="ChEBI" id="CHEBI:61560"/>
        <dbReference type="ChEBI" id="CHEBI:173112"/>
        <dbReference type="EC" id="2.7.7.7"/>
    </reaction>
</comment>
<dbReference type="Pfam" id="PF07733">
    <property type="entry name" value="DNA_pol3_alpha"/>
    <property type="match status" value="1"/>
</dbReference>
<evidence type="ECO:0000256" key="11">
    <source>
        <dbReference type="ARBA" id="ARBA00023204"/>
    </source>
</evidence>
<dbReference type="CDD" id="cd07434">
    <property type="entry name" value="PHP_PolIIIA_DnaE2"/>
    <property type="match status" value="1"/>
</dbReference>
<dbReference type="GO" id="GO:0003676">
    <property type="term" value="F:nucleic acid binding"/>
    <property type="evidence" value="ECO:0007669"/>
    <property type="project" value="InterPro"/>
</dbReference>
<name>A0A2K8KWH6_9GAMM</name>
<dbReference type="Pfam" id="PF01336">
    <property type="entry name" value="tRNA_anti-codon"/>
    <property type="match status" value="1"/>
</dbReference>
<comment type="function">
    <text evidence="13">DNA polymerase involved in damage-induced mutagenesis and translesion synthesis (TLS). It is not the major replicative DNA polymerase.</text>
</comment>
<evidence type="ECO:0000256" key="8">
    <source>
        <dbReference type="ARBA" id="ARBA00022705"/>
    </source>
</evidence>
<sequence length="1045" mass="117558">MSTPDPEFAELHCLSNFSFLRAAAHPQELISRAAELGYRALAITDECSLAGVVRAWRSVQQNALQIKLIIGSEFYVEGHNLVLLAKNQRGYQQLCQLITRARRRSDKGAYLLYLKDFNQQSTSDCILLYALPRHGDVQSTLMHLQQHYAERLWLLAENLLANGDAEYIARVVETARAAALPIVASSHALMHRPSRKPLHDCLTAIRANQAIESVRQLLKPNAENHLRARKKLASIYPSEWLAASLEIAEQCHFDLRSIRYNYPKDTLPGQYTAVEYLRLLVNQGVQKRFGQQAGAEILAVIDKELGLIRLKNYEHYFLTVYDIVRFAKGRGILCQGRGSAANSIVCYVLGITEVNPQEASLLFERFISESRNDPPDIDVDFEHERREEVIQYIYQRYGRKRAALAATVITYRRKSALRDVAKALGINIEQLEQKIANYGWRYRASNWIDEIVNDGLGLAQHQIEIFKQLLDEISGFPRHLSQHVGGFVITEGNITDLVPIENASMANRTVIQWDKDDLEALDMMKVDILALGILSAVRKTLDYIRQFHQTPIRIQDIARDDPAVFAMIQQADTVGVFQIESRAQMNMLPRLKPACYYDLVIQVAIVRPGPIHGDMVHPYLKRRSGLEAVDYPKPELRPVLERTLGIPIFQEQIIRLAMVAADFSADEANDLRRSMASWKNAGHIQTLREKLTNKMLANHYPLDYVERINRQIEGFGEYGFPESHAAGFALIAYISAWLKYHYPAAFCCALLNSLPMGFYSASQLVQDAQRHQVAILPADLNLSAWDSCLTTSATGATAIRIGLRRIKGLRASAGLSLLLHRPDAGYQQIHQLERVPGLSRADLDALASADALAQISGHRFQARWQTAALNQQQDLLSTAFTDDDHSLAAPDEFENLIADQNSTGLSLRKHILQLLREKELLPATPTADQLLDLALTAQRKPHRLKDAKVQIPIVVSGLITNRQMPKTATGVTFITLEDHTGNINVIVWLAVAQQHLRTLTTDTLVVIKGLLEKAPDSDVIHVIAQEIKGFSHVLGELELQSRNYH</sequence>
<dbReference type="InterPro" id="IPR023073">
    <property type="entry name" value="DnaE2"/>
</dbReference>
<evidence type="ECO:0000256" key="3">
    <source>
        <dbReference type="ARBA" id="ARBA00012417"/>
    </source>
</evidence>
<organism evidence="15 16">
    <name type="scientific">Reinekea forsetii</name>
    <dbReference type="NCBI Taxonomy" id="1336806"/>
    <lineage>
        <taxon>Bacteria</taxon>
        <taxon>Pseudomonadati</taxon>
        <taxon>Pseudomonadota</taxon>
        <taxon>Gammaproteobacteria</taxon>
        <taxon>Oceanospirillales</taxon>
        <taxon>Saccharospirillaceae</taxon>
        <taxon>Reinekea</taxon>
    </lineage>
</organism>
<evidence type="ECO:0000256" key="1">
    <source>
        <dbReference type="ARBA" id="ARBA00004496"/>
    </source>
</evidence>
<dbReference type="GO" id="GO:0005737">
    <property type="term" value="C:cytoplasm"/>
    <property type="evidence" value="ECO:0007669"/>
    <property type="project" value="UniProtKB-SubCell"/>
</dbReference>
<dbReference type="SMART" id="SM00481">
    <property type="entry name" value="POLIIIAc"/>
    <property type="match status" value="1"/>
</dbReference>
<dbReference type="AlphaFoldDB" id="A0A2K8KWH6"/>